<dbReference type="EMBL" id="LUCM01001483">
    <property type="protein sequence ID" value="KAA0198811.1"/>
    <property type="molecule type" value="Genomic_DNA"/>
</dbReference>
<name>A0A8E0VQP3_9TREM</name>
<evidence type="ECO:0000313" key="4">
    <source>
        <dbReference type="Proteomes" id="UP000728185"/>
    </source>
</evidence>
<dbReference type="OrthoDB" id="6274103at2759"/>
<accession>A0A8E0VQP3</accession>
<dbReference type="SUPFAM" id="SSF56436">
    <property type="entry name" value="C-type lectin-like"/>
    <property type="match status" value="1"/>
</dbReference>
<sequence length="264" mass="29826">MYAQYASIIIIALSALLNPYLLPLIGAPTSVCPNDFVHAGNNVCLIQINQNANYCNAHKICEQEGLRRQLRLFIPARHSSRMYSTFSNLEFAYTSWSATLNRSSNLRAGWRVGDPGYADLVTNDNDQSINWADTEPNVAEQAVALYKWARVFDEYQAAIQATSVICEISSHPTGRKVERFQANWPHKLASFFATGKHTCGCFNNIMASTLLQCASHCKKRAECRSLYFQETTKQCLLSLYVDSLLPPAFSSTTYRWARFGRPEW</sequence>
<gene>
    <name evidence="3" type="ORF">FBUS_06805</name>
</gene>
<dbReference type="Proteomes" id="UP000728185">
    <property type="component" value="Unassembled WGS sequence"/>
</dbReference>
<protein>
    <recommendedName>
        <fullName evidence="2">Apple domain-containing protein</fullName>
    </recommendedName>
</protein>
<keyword evidence="1" id="KW-0732">Signal</keyword>
<dbReference type="InterPro" id="IPR016187">
    <property type="entry name" value="CTDL_fold"/>
</dbReference>
<feature type="signal peptide" evidence="1">
    <location>
        <begin position="1"/>
        <end position="23"/>
    </location>
</feature>
<dbReference type="AlphaFoldDB" id="A0A8E0VQP3"/>
<comment type="caution">
    <text evidence="3">The sequence shown here is derived from an EMBL/GenBank/DDBJ whole genome shotgun (WGS) entry which is preliminary data.</text>
</comment>
<feature type="domain" description="Apple" evidence="2">
    <location>
        <begin position="205"/>
        <end position="239"/>
    </location>
</feature>
<evidence type="ECO:0000256" key="1">
    <source>
        <dbReference type="SAM" id="SignalP"/>
    </source>
</evidence>
<evidence type="ECO:0000313" key="3">
    <source>
        <dbReference type="EMBL" id="KAA0198811.1"/>
    </source>
</evidence>
<reference evidence="3" key="1">
    <citation type="submission" date="2019-05" db="EMBL/GenBank/DDBJ databases">
        <title>Annotation for the trematode Fasciolopsis buski.</title>
        <authorList>
            <person name="Choi Y.-J."/>
        </authorList>
    </citation>
    <scope>NUCLEOTIDE SEQUENCE</scope>
    <source>
        <strain evidence="3">HT</strain>
        <tissue evidence="3">Whole worm</tissue>
    </source>
</reference>
<proteinExistence type="predicted"/>
<dbReference type="InterPro" id="IPR003609">
    <property type="entry name" value="Pan_app"/>
</dbReference>
<feature type="chain" id="PRO_5034823312" description="Apple domain-containing protein" evidence="1">
    <location>
        <begin position="24"/>
        <end position="264"/>
    </location>
</feature>
<dbReference type="SUPFAM" id="SSF57414">
    <property type="entry name" value="Hairpin loop containing domain-like"/>
    <property type="match status" value="1"/>
</dbReference>
<keyword evidence="4" id="KW-1185">Reference proteome</keyword>
<organism evidence="3 4">
    <name type="scientific">Fasciolopsis buskii</name>
    <dbReference type="NCBI Taxonomy" id="27845"/>
    <lineage>
        <taxon>Eukaryota</taxon>
        <taxon>Metazoa</taxon>
        <taxon>Spiralia</taxon>
        <taxon>Lophotrochozoa</taxon>
        <taxon>Platyhelminthes</taxon>
        <taxon>Trematoda</taxon>
        <taxon>Digenea</taxon>
        <taxon>Plagiorchiida</taxon>
        <taxon>Echinostomata</taxon>
        <taxon>Echinostomatoidea</taxon>
        <taxon>Fasciolidae</taxon>
        <taxon>Fasciolopsis</taxon>
    </lineage>
</organism>
<dbReference type="Pfam" id="PF00024">
    <property type="entry name" value="PAN_1"/>
    <property type="match status" value="1"/>
</dbReference>
<evidence type="ECO:0000259" key="2">
    <source>
        <dbReference type="Pfam" id="PF00024"/>
    </source>
</evidence>